<dbReference type="PANTHER" id="PTHR11061">
    <property type="entry name" value="RNA M5U METHYLTRANSFERASE"/>
    <property type="match status" value="1"/>
</dbReference>
<dbReference type="OrthoDB" id="9804590at2"/>
<evidence type="ECO:0000313" key="8">
    <source>
        <dbReference type="EMBL" id="APH74459.1"/>
    </source>
</evidence>
<dbReference type="Gene3D" id="2.40.50.1070">
    <property type="match status" value="1"/>
</dbReference>
<dbReference type="GO" id="GO:0070475">
    <property type="term" value="P:rRNA base methylation"/>
    <property type="evidence" value="ECO:0007669"/>
    <property type="project" value="TreeGrafter"/>
</dbReference>
<evidence type="ECO:0000256" key="3">
    <source>
        <dbReference type="ARBA" id="ARBA00022679"/>
    </source>
</evidence>
<organism evidence="8 9">
    <name type="scientific">Aquibium oceanicum</name>
    <dbReference type="NCBI Taxonomy" id="1670800"/>
    <lineage>
        <taxon>Bacteria</taxon>
        <taxon>Pseudomonadati</taxon>
        <taxon>Pseudomonadota</taxon>
        <taxon>Alphaproteobacteria</taxon>
        <taxon>Hyphomicrobiales</taxon>
        <taxon>Phyllobacteriaceae</taxon>
        <taxon>Aquibium</taxon>
    </lineage>
</organism>
<protein>
    <submittedName>
        <fullName evidence="8">RNA methyltransferase</fullName>
    </submittedName>
</protein>
<reference evidence="9" key="1">
    <citation type="submission" date="2016-11" db="EMBL/GenBank/DDBJ databases">
        <title>Mesorhizobium oceanicum sp. nov., isolated from deep seawater in South China Sea.</title>
        <authorList>
            <person name="Fu G.-Y."/>
        </authorList>
    </citation>
    <scope>NUCLEOTIDE SEQUENCE [LARGE SCALE GENOMIC DNA]</scope>
    <source>
        <strain evidence="9">B7</strain>
    </source>
</reference>
<comment type="similarity">
    <text evidence="6">Belongs to the class I-like SAM-binding methyltransferase superfamily. RNA M5U methyltransferase family.</text>
</comment>
<dbReference type="EMBL" id="CP018171">
    <property type="protein sequence ID" value="APH74459.1"/>
    <property type="molecule type" value="Genomic_DNA"/>
</dbReference>
<name>A0A1L3SYG0_9HYPH</name>
<feature type="binding site" evidence="6">
    <location>
        <position position="292"/>
    </location>
    <ligand>
        <name>S-adenosyl-L-methionine</name>
        <dbReference type="ChEBI" id="CHEBI:59789"/>
    </ligand>
</feature>
<keyword evidence="3 6" id="KW-0808">Transferase</keyword>
<evidence type="ECO:0000313" key="9">
    <source>
        <dbReference type="Proteomes" id="UP000182840"/>
    </source>
</evidence>
<dbReference type="InterPro" id="IPR029063">
    <property type="entry name" value="SAM-dependent_MTases_sf"/>
</dbReference>
<dbReference type="CDD" id="cd02440">
    <property type="entry name" value="AdoMet_MTases"/>
    <property type="match status" value="1"/>
</dbReference>
<evidence type="ECO:0000256" key="2">
    <source>
        <dbReference type="ARBA" id="ARBA00022603"/>
    </source>
</evidence>
<keyword evidence="1" id="KW-0004">4Fe-4S</keyword>
<gene>
    <name evidence="8" type="ORF">BSQ44_07320</name>
</gene>
<dbReference type="PROSITE" id="PS51687">
    <property type="entry name" value="SAM_MT_RNA_M5U"/>
    <property type="match status" value="1"/>
</dbReference>
<dbReference type="Proteomes" id="UP000182840">
    <property type="component" value="Chromosome"/>
</dbReference>
<dbReference type="AlphaFoldDB" id="A0A1L3SYG0"/>
<keyword evidence="9" id="KW-1185">Reference proteome</keyword>
<dbReference type="KEGG" id="meso:BSQ44_07320"/>
<dbReference type="Pfam" id="PF05958">
    <property type="entry name" value="tRNA_U5-meth_tr"/>
    <property type="match status" value="1"/>
</dbReference>
<keyword evidence="1" id="KW-0479">Metal-binding</keyword>
<feature type="binding site" evidence="6">
    <location>
        <position position="245"/>
    </location>
    <ligand>
        <name>S-adenosyl-L-methionine</name>
        <dbReference type="ChEBI" id="CHEBI:59789"/>
    </ligand>
</feature>
<dbReference type="PANTHER" id="PTHR11061:SF49">
    <property type="entry name" value="23S RRNA (URACIL(1939)-C(5))-METHYLTRANSFERASE RLMD"/>
    <property type="match status" value="1"/>
</dbReference>
<feature type="active site" evidence="7">
    <location>
        <position position="366"/>
    </location>
</feature>
<evidence type="ECO:0000256" key="7">
    <source>
        <dbReference type="PROSITE-ProRule" id="PRU10015"/>
    </source>
</evidence>
<dbReference type="RefSeq" id="WP_072607916.1">
    <property type="nucleotide sequence ID" value="NZ_CP018171.1"/>
</dbReference>
<evidence type="ECO:0000256" key="5">
    <source>
        <dbReference type="ARBA" id="ARBA00023014"/>
    </source>
</evidence>
<dbReference type="InterPro" id="IPR010280">
    <property type="entry name" value="U5_MeTrfase_fam"/>
</dbReference>
<dbReference type="InterPro" id="IPR030390">
    <property type="entry name" value="MeTrfase_TrmA_AS"/>
</dbReference>
<keyword evidence="5" id="KW-0411">Iron-sulfur</keyword>
<accession>A0A1L3SYG0</accession>
<feature type="binding site" evidence="6">
    <location>
        <position position="340"/>
    </location>
    <ligand>
        <name>S-adenosyl-L-methionine</name>
        <dbReference type="ChEBI" id="CHEBI:59789"/>
    </ligand>
</feature>
<feature type="binding site" evidence="6">
    <location>
        <position position="272"/>
    </location>
    <ligand>
        <name>S-adenosyl-L-methionine</name>
        <dbReference type="ChEBI" id="CHEBI:59789"/>
    </ligand>
</feature>
<dbReference type="GO" id="GO:0070041">
    <property type="term" value="F:rRNA (uridine-C5-)-methyltransferase activity"/>
    <property type="evidence" value="ECO:0007669"/>
    <property type="project" value="TreeGrafter"/>
</dbReference>
<dbReference type="InterPro" id="IPR012340">
    <property type="entry name" value="NA-bd_OB-fold"/>
</dbReference>
<proteinExistence type="inferred from homology"/>
<evidence type="ECO:0000256" key="4">
    <source>
        <dbReference type="ARBA" id="ARBA00022691"/>
    </source>
</evidence>
<evidence type="ECO:0000256" key="1">
    <source>
        <dbReference type="ARBA" id="ARBA00022485"/>
    </source>
</evidence>
<keyword evidence="4 6" id="KW-0949">S-adenosyl-L-methionine</keyword>
<feature type="active site" description="Nucleophile" evidence="6">
    <location>
        <position position="366"/>
    </location>
</feature>
<keyword evidence="1" id="KW-0408">Iron</keyword>
<evidence type="ECO:0000256" key="6">
    <source>
        <dbReference type="PROSITE-ProRule" id="PRU01024"/>
    </source>
</evidence>
<dbReference type="SUPFAM" id="SSF53335">
    <property type="entry name" value="S-adenosyl-L-methionine-dependent methyltransferases"/>
    <property type="match status" value="1"/>
</dbReference>
<dbReference type="SUPFAM" id="SSF50249">
    <property type="entry name" value="Nucleic acid-binding proteins"/>
    <property type="match status" value="1"/>
</dbReference>
<dbReference type="Gene3D" id="2.40.50.140">
    <property type="entry name" value="Nucleic acid-binding proteins"/>
    <property type="match status" value="1"/>
</dbReference>
<dbReference type="PROSITE" id="PS01230">
    <property type="entry name" value="TRMA_1"/>
    <property type="match status" value="1"/>
</dbReference>
<dbReference type="Gene3D" id="3.40.50.150">
    <property type="entry name" value="Vaccinia Virus protein VP39"/>
    <property type="match status" value="1"/>
</dbReference>
<dbReference type="STRING" id="1670800.BSQ44_07320"/>
<dbReference type="GO" id="GO:0051539">
    <property type="term" value="F:4 iron, 4 sulfur cluster binding"/>
    <property type="evidence" value="ECO:0007669"/>
    <property type="project" value="UniProtKB-KW"/>
</dbReference>
<keyword evidence="2 6" id="KW-0489">Methyltransferase</keyword>
<sequence>MSTRLKIGRLGGQGDGIAWTERGQAYVPFALPGETVTAAVEGERATMMALIERSPQRVEPLCRHFGVCGGCVLQHLEPSAYRSWKRDKVVQALKSRGIEVPVDDLVACAPESRRRAAFTARHTESGLLLGYNEAQSNSVVDIAECPILLPQIVEALPELRKLASIVAMTSSPFRLLVTATASGLDIASSDQGTLSEEARHAAARFVLKAGFARLSVDGEIVVEPRKPAVMAGELAIEPPSGGFLQAVAAAEDAMAALVVPHLAKGKKVADLFSGAGAFALRLARHAEVHAVETDEAALGALDRAFRQATGLKRVTTEKRELFRRPLTFKELNAFGGVVFDPPRAGAEDQAKQLARSDVPKLAAVSCNPLTLARDLKILIDGGYRLQRIVPIDQFLWSAHVEAVALLEKPRKRR</sequence>